<dbReference type="PANTHER" id="PTHR21551:SF0">
    <property type="entry name" value="PROTEIN ASSOCIATED WITH TOPO II RELATED-1, ISOFORM A"/>
    <property type="match status" value="1"/>
</dbReference>
<dbReference type="EMBL" id="JALJOU010000045">
    <property type="protein sequence ID" value="KAK9831530.1"/>
    <property type="molecule type" value="Genomic_DNA"/>
</dbReference>
<feature type="region of interest" description="Disordered" evidence="3">
    <location>
        <begin position="334"/>
        <end position="365"/>
    </location>
</feature>
<dbReference type="Proteomes" id="UP001445335">
    <property type="component" value="Unassembled WGS sequence"/>
</dbReference>
<gene>
    <name evidence="4" type="ORF">WJX81_006306</name>
</gene>
<comment type="subcellular location">
    <subcellularLocation>
        <location evidence="1">Cytoplasm</location>
        <location evidence="1">P-body</location>
    </subcellularLocation>
</comment>
<accession>A0AAW1RD34</accession>
<evidence type="ECO:0000256" key="3">
    <source>
        <dbReference type="SAM" id="MobiDB-lite"/>
    </source>
</evidence>
<reference evidence="4 5" key="1">
    <citation type="journal article" date="2024" name="Nat. Commun.">
        <title>Phylogenomics reveals the evolutionary origins of lichenization in chlorophyte algae.</title>
        <authorList>
            <person name="Puginier C."/>
            <person name="Libourel C."/>
            <person name="Otte J."/>
            <person name="Skaloud P."/>
            <person name="Haon M."/>
            <person name="Grisel S."/>
            <person name="Petersen M."/>
            <person name="Berrin J.G."/>
            <person name="Delaux P.M."/>
            <person name="Dal Grande F."/>
            <person name="Keller J."/>
        </authorList>
    </citation>
    <scope>NUCLEOTIDE SEQUENCE [LARGE SCALE GENOMIC DNA]</scope>
    <source>
        <strain evidence="4 5">SAG 245.80</strain>
    </source>
</reference>
<feature type="region of interest" description="Disordered" evidence="3">
    <location>
        <begin position="1"/>
        <end position="25"/>
    </location>
</feature>
<dbReference type="GO" id="GO:0000932">
    <property type="term" value="C:P-body"/>
    <property type="evidence" value="ECO:0007669"/>
    <property type="project" value="UniProtKB-SubCell"/>
</dbReference>
<dbReference type="GO" id="GO:0033962">
    <property type="term" value="P:P-body assembly"/>
    <property type="evidence" value="ECO:0007669"/>
    <property type="project" value="TreeGrafter"/>
</dbReference>
<dbReference type="GO" id="GO:0003723">
    <property type="term" value="F:RNA binding"/>
    <property type="evidence" value="ECO:0007669"/>
    <property type="project" value="TreeGrafter"/>
</dbReference>
<feature type="compositionally biased region" description="Basic and acidic residues" evidence="3">
    <location>
        <begin position="1"/>
        <end position="13"/>
    </location>
</feature>
<evidence type="ECO:0000313" key="4">
    <source>
        <dbReference type="EMBL" id="KAK9831530.1"/>
    </source>
</evidence>
<proteinExistence type="predicted"/>
<dbReference type="AlphaFoldDB" id="A0AAW1RD34"/>
<feature type="compositionally biased region" description="Polar residues" evidence="3">
    <location>
        <begin position="15"/>
        <end position="25"/>
    </location>
</feature>
<feature type="region of interest" description="Disordered" evidence="3">
    <location>
        <begin position="54"/>
        <end position="76"/>
    </location>
</feature>
<name>A0AAW1RD34_9CHLO</name>
<keyword evidence="5" id="KW-1185">Reference proteome</keyword>
<dbReference type="InterPro" id="IPR039900">
    <property type="entry name" value="Pat1-like"/>
</dbReference>
<keyword evidence="2" id="KW-0963">Cytoplasm</keyword>
<feature type="region of interest" description="Disordered" evidence="3">
    <location>
        <begin position="187"/>
        <end position="231"/>
    </location>
</feature>
<sequence length="662" mass="69010">MDDSRAQPEDHVRTRTGNTSASAQSEYVRAEIDREANGASVPFDAAQYSFFGGPDAVGGDALEGGLEEGVDAPPEEELPLEEGELEGEPLYDVEPDGTGDLSYAAMFASTLLSKMALGEGGGAHGETGRARDLDAADPQVAAPNAFRRGFIHGSLEQPRQLVHLGGSALSDGLGIGSGLGPALSPYPGDAIWAGGPEGTPPPPPPPKMPPFQQGARPPPQQGGRGGSGADGALLARRRMYGSWHMDAEEIESILRIQWKSLHSGSPYQEDFYYQAYAFKHRGGRNARWFAPEGLRELPPAERIGAGAATYVALEGLGKVAHANIRRPKPLMDVANAPRPDASAGPGSEAGNTALEGAAQEQKPRRALEDEPLLAARIVVEDCLCLLLDVDDIDRLPPGAGDEAALRSRRALLMEAVASSLRLAGEPAPADRGSADAVFGRLMALHKGRALLARTLRVRPGARVGAGPGGTVGGPEAMADATVTELGATAQLAASASKVLRRLETPGAICGCGAALAAGDLAAPLGGPAAASPAAALLPMFAAGDRSGGHRAWLADVLAALLLSAQDAGLAEYASERRAMEEEGPHAAEGRAWHGAFDTLYGPLERHMATLLEVYRAAQAAGAQEAAEYARAIVPVDLIRAVLPHLTELRRERLRDTLNVLLN</sequence>
<dbReference type="PANTHER" id="PTHR21551">
    <property type="entry name" value="TOPOISOMERASE II-ASSOCIATED PROTEIN PAT1"/>
    <property type="match status" value="1"/>
</dbReference>
<feature type="compositionally biased region" description="Pro residues" evidence="3">
    <location>
        <begin position="198"/>
        <end position="209"/>
    </location>
</feature>
<dbReference type="GO" id="GO:0000290">
    <property type="term" value="P:deadenylation-dependent decapping of nuclear-transcribed mRNA"/>
    <property type="evidence" value="ECO:0007669"/>
    <property type="project" value="InterPro"/>
</dbReference>
<feature type="compositionally biased region" description="Acidic residues" evidence="3">
    <location>
        <begin position="65"/>
        <end position="76"/>
    </location>
</feature>
<protein>
    <submittedName>
        <fullName evidence="4">Uncharacterized protein</fullName>
    </submittedName>
</protein>
<evidence type="ECO:0000256" key="1">
    <source>
        <dbReference type="ARBA" id="ARBA00004201"/>
    </source>
</evidence>
<evidence type="ECO:0000313" key="5">
    <source>
        <dbReference type="Proteomes" id="UP001445335"/>
    </source>
</evidence>
<evidence type="ECO:0000256" key="2">
    <source>
        <dbReference type="ARBA" id="ARBA00022490"/>
    </source>
</evidence>
<organism evidence="4 5">
    <name type="scientific">Elliptochloris bilobata</name>
    <dbReference type="NCBI Taxonomy" id="381761"/>
    <lineage>
        <taxon>Eukaryota</taxon>
        <taxon>Viridiplantae</taxon>
        <taxon>Chlorophyta</taxon>
        <taxon>core chlorophytes</taxon>
        <taxon>Trebouxiophyceae</taxon>
        <taxon>Trebouxiophyceae incertae sedis</taxon>
        <taxon>Elliptochloris clade</taxon>
        <taxon>Elliptochloris</taxon>
    </lineage>
</organism>
<comment type="caution">
    <text evidence="4">The sequence shown here is derived from an EMBL/GenBank/DDBJ whole genome shotgun (WGS) entry which is preliminary data.</text>
</comment>